<dbReference type="SMART" id="SM00862">
    <property type="entry name" value="Trans_reg_C"/>
    <property type="match status" value="1"/>
</dbReference>
<protein>
    <submittedName>
        <fullName evidence="9">Response regulator transcription factor</fullName>
    </submittedName>
</protein>
<feature type="domain" description="OmpR/PhoB-type" evidence="8">
    <location>
        <begin position="121"/>
        <end position="220"/>
    </location>
</feature>
<dbReference type="InterPro" id="IPR039420">
    <property type="entry name" value="WalR-like"/>
</dbReference>
<dbReference type="InterPro" id="IPR011006">
    <property type="entry name" value="CheY-like_superfamily"/>
</dbReference>
<keyword evidence="3 6" id="KW-0238">DNA-binding</keyword>
<dbReference type="SMART" id="SM00448">
    <property type="entry name" value="REC"/>
    <property type="match status" value="1"/>
</dbReference>
<dbReference type="InterPro" id="IPR036388">
    <property type="entry name" value="WH-like_DNA-bd_sf"/>
</dbReference>
<evidence type="ECO:0000256" key="1">
    <source>
        <dbReference type="ARBA" id="ARBA00022553"/>
    </source>
</evidence>
<dbReference type="Gene3D" id="6.10.250.690">
    <property type="match status" value="1"/>
</dbReference>
<dbReference type="Proteomes" id="UP001595979">
    <property type="component" value="Unassembled WGS sequence"/>
</dbReference>
<dbReference type="PROSITE" id="PS50110">
    <property type="entry name" value="RESPONSE_REGULATORY"/>
    <property type="match status" value="1"/>
</dbReference>
<evidence type="ECO:0000259" key="8">
    <source>
        <dbReference type="PROSITE" id="PS51755"/>
    </source>
</evidence>
<organism evidence="9 10">
    <name type="scientific">Deinococcus petrolearius</name>
    <dbReference type="NCBI Taxonomy" id="1751295"/>
    <lineage>
        <taxon>Bacteria</taxon>
        <taxon>Thermotogati</taxon>
        <taxon>Deinococcota</taxon>
        <taxon>Deinococci</taxon>
        <taxon>Deinococcales</taxon>
        <taxon>Deinococcaceae</taxon>
        <taxon>Deinococcus</taxon>
    </lineage>
</organism>
<dbReference type="Gene3D" id="1.10.10.10">
    <property type="entry name" value="Winged helix-like DNA-binding domain superfamily/Winged helix DNA-binding domain"/>
    <property type="match status" value="1"/>
</dbReference>
<dbReference type="InterPro" id="IPR001867">
    <property type="entry name" value="OmpR/PhoB-type_DNA-bd"/>
</dbReference>
<comment type="caution">
    <text evidence="9">The sequence shown here is derived from an EMBL/GenBank/DDBJ whole genome shotgun (WGS) entry which is preliminary data.</text>
</comment>
<dbReference type="PROSITE" id="PS51755">
    <property type="entry name" value="OMPR_PHOB"/>
    <property type="match status" value="1"/>
</dbReference>
<proteinExistence type="predicted"/>
<feature type="modified residue" description="4-aspartylphosphate" evidence="5">
    <location>
        <position position="50"/>
    </location>
</feature>
<feature type="domain" description="Response regulatory" evidence="7">
    <location>
        <begin position="3"/>
        <end position="115"/>
    </location>
</feature>
<feature type="DNA-binding region" description="OmpR/PhoB-type" evidence="6">
    <location>
        <begin position="121"/>
        <end position="220"/>
    </location>
</feature>
<sequence length="230" mass="25318">MPTVLIVDDDPAILEVLRVYLHAEGHTVLEAQTGPEAWALLPRADLAVLDWMLPGMTGVQLARGARAAGMSLPILMLTGRGEENDKLLGLDGGVDDYVVKPFSPREVTARIRALLRRVGVHHTVTQGDLSVDLRAREVHLAGVRIELSKLEFDLLTTMAQHPGMAWSRGRLLERVWGPDFPGTERVVDVHITALRRKLSDPPEAPRFLETVRGVGYRFRDEDAARTASGG</sequence>
<evidence type="ECO:0000259" key="7">
    <source>
        <dbReference type="PROSITE" id="PS50110"/>
    </source>
</evidence>
<evidence type="ECO:0000256" key="4">
    <source>
        <dbReference type="ARBA" id="ARBA00023163"/>
    </source>
</evidence>
<name>A0ABW1DLG3_9DEIO</name>
<keyword evidence="4" id="KW-0804">Transcription</keyword>
<keyword evidence="10" id="KW-1185">Reference proteome</keyword>
<dbReference type="EMBL" id="JBHSOH010000025">
    <property type="protein sequence ID" value="MFC5849548.1"/>
    <property type="molecule type" value="Genomic_DNA"/>
</dbReference>
<dbReference type="SUPFAM" id="SSF46894">
    <property type="entry name" value="C-terminal effector domain of the bipartite response regulators"/>
    <property type="match status" value="1"/>
</dbReference>
<dbReference type="PANTHER" id="PTHR48111">
    <property type="entry name" value="REGULATOR OF RPOS"/>
    <property type="match status" value="1"/>
</dbReference>
<dbReference type="Pfam" id="PF00486">
    <property type="entry name" value="Trans_reg_C"/>
    <property type="match status" value="1"/>
</dbReference>
<dbReference type="InterPro" id="IPR016032">
    <property type="entry name" value="Sig_transdc_resp-reg_C-effctor"/>
</dbReference>
<dbReference type="RefSeq" id="WP_014682879.1">
    <property type="nucleotide sequence ID" value="NZ_JBHSOH010000025.1"/>
</dbReference>
<evidence type="ECO:0000313" key="9">
    <source>
        <dbReference type="EMBL" id="MFC5849548.1"/>
    </source>
</evidence>
<keyword evidence="1 5" id="KW-0597">Phosphoprotein</keyword>
<reference evidence="10" key="1">
    <citation type="journal article" date="2019" name="Int. J. Syst. Evol. Microbiol.">
        <title>The Global Catalogue of Microorganisms (GCM) 10K type strain sequencing project: providing services to taxonomists for standard genome sequencing and annotation.</title>
        <authorList>
            <consortium name="The Broad Institute Genomics Platform"/>
            <consortium name="The Broad Institute Genome Sequencing Center for Infectious Disease"/>
            <person name="Wu L."/>
            <person name="Ma J."/>
        </authorList>
    </citation>
    <scope>NUCLEOTIDE SEQUENCE [LARGE SCALE GENOMIC DNA]</scope>
    <source>
        <strain evidence="10">CGMCC 1.15053</strain>
    </source>
</reference>
<dbReference type="PANTHER" id="PTHR48111:SF4">
    <property type="entry name" value="DNA-BINDING DUAL TRANSCRIPTIONAL REGULATOR OMPR"/>
    <property type="match status" value="1"/>
</dbReference>
<accession>A0ABW1DLG3</accession>
<keyword evidence="2" id="KW-0805">Transcription regulation</keyword>
<dbReference type="CDD" id="cd00383">
    <property type="entry name" value="trans_reg_C"/>
    <property type="match status" value="1"/>
</dbReference>
<evidence type="ECO:0000256" key="5">
    <source>
        <dbReference type="PROSITE-ProRule" id="PRU00169"/>
    </source>
</evidence>
<dbReference type="InterPro" id="IPR001789">
    <property type="entry name" value="Sig_transdc_resp-reg_receiver"/>
</dbReference>
<dbReference type="SUPFAM" id="SSF52172">
    <property type="entry name" value="CheY-like"/>
    <property type="match status" value="1"/>
</dbReference>
<dbReference type="Gene3D" id="3.40.50.2300">
    <property type="match status" value="1"/>
</dbReference>
<evidence type="ECO:0000313" key="10">
    <source>
        <dbReference type="Proteomes" id="UP001595979"/>
    </source>
</evidence>
<dbReference type="Pfam" id="PF00072">
    <property type="entry name" value="Response_reg"/>
    <property type="match status" value="1"/>
</dbReference>
<evidence type="ECO:0000256" key="3">
    <source>
        <dbReference type="ARBA" id="ARBA00023125"/>
    </source>
</evidence>
<evidence type="ECO:0000256" key="2">
    <source>
        <dbReference type="ARBA" id="ARBA00023015"/>
    </source>
</evidence>
<gene>
    <name evidence="9" type="ORF">ACFPQ6_14670</name>
</gene>
<evidence type="ECO:0000256" key="6">
    <source>
        <dbReference type="PROSITE-ProRule" id="PRU01091"/>
    </source>
</evidence>